<feature type="domain" description="Spo11/DNA topoisomerase VI subunit A N-terminal" evidence="11">
    <location>
        <begin position="168"/>
        <end position="203"/>
    </location>
</feature>
<dbReference type="PANTHER" id="PTHR10848">
    <property type="entry name" value="MEIOTIC RECOMBINATION PROTEIN SPO11"/>
    <property type="match status" value="1"/>
</dbReference>
<sequence length="426" mass="47336">MQGFEDSSVLETRSSFDVHENFDTEDVVMAADSGDENGDDEAESDARHSETVSCLENLALSFLSQLTASLTPKTTKGSSSTQPDTMAAPKRIELNLASRPKAHSDKQIRMRTLQFPRKGKGASARSSAQLLKVANEAHEALLNESPMTKRFDFRVCDSVSLLKSAYSDLYYRDVTLFKSQTKVDTLVDDLAATFAINRSNLNIPSLIPHAQDVAEYEIREDISWVLVVEKDAVFQTLRGSSLTHNPALSGPGILITGKGYPDLATRQLVKTFSDNMPEKTRILALVDADAYGLDIVSVYKYGSARMYHENDSLAAERLEWIGVSASEALGMGLDRDELLPISAHDQRKALSLLRSRSDLPPSWKRELMQMLYTRRKAEIEVLHSLPLNAHTFKEDREDVGIDCVPPNSSSPLIRFVIRKINNTLLS</sequence>
<evidence type="ECO:0000256" key="2">
    <source>
        <dbReference type="ARBA" id="ARBA00001946"/>
    </source>
</evidence>
<proteinExistence type="inferred from homology"/>
<evidence type="ECO:0000256" key="5">
    <source>
        <dbReference type="ARBA" id="ARBA00022723"/>
    </source>
</evidence>
<protein>
    <recommendedName>
        <fullName evidence="4">DNA topoisomerase (ATP-hydrolyzing)</fullName>
        <ecNumber evidence="4">5.6.2.2</ecNumber>
    </recommendedName>
</protein>
<keyword evidence="5" id="KW-0479">Metal-binding</keyword>
<dbReference type="GO" id="GO:0000706">
    <property type="term" value="P:meiotic DNA double-strand break processing"/>
    <property type="evidence" value="ECO:0007669"/>
    <property type="project" value="TreeGrafter"/>
</dbReference>
<dbReference type="PANTHER" id="PTHR10848:SF0">
    <property type="entry name" value="MEIOTIC RECOMBINATION PROTEIN SPO11"/>
    <property type="match status" value="1"/>
</dbReference>
<dbReference type="EMBL" id="LNZH02000198">
    <property type="protein sequence ID" value="OCB86858.1"/>
    <property type="molecule type" value="Genomic_DNA"/>
</dbReference>
<accession>A0A9Q5HVN5</accession>
<dbReference type="InterPro" id="IPR036078">
    <property type="entry name" value="Spo11/TopoVI_A_sf"/>
</dbReference>
<dbReference type="SUPFAM" id="SSF56726">
    <property type="entry name" value="DNA topoisomerase IV, alpha subunit"/>
    <property type="match status" value="1"/>
</dbReference>
<comment type="cofactor">
    <cofactor evidence="2">
        <name>Mg(2+)</name>
        <dbReference type="ChEBI" id="CHEBI:18420"/>
    </cofactor>
</comment>
<dbReference type="GO" id="GO:0000228">
    <property type="term" value="C:nuclear chromosome"/>
    <property type="evidence" value="ECO:0007669"/>
    <property type="project" value="TreeGrafter"/>
</dbReference>
<feature type="region of interest" description="Disordered" evidence="10">
    <location>
        <begin position="1"/>
        <end position="50"/>
    </location>
</feature>
<dbReference type="GO" id="GO:0003918">
    <property type="term" value="F:DNA topoisomerase type II (double strand cut, ATP-hydrolyzing) activity"/>
    <property type="evidence" value="ECO:0007669"/>
    <property type="project" value="UniProtKB-EC"/>
</dbReference>
<keyword evidence="6" id="KW-0460">Magnesium</keyword>
<evidence type="ECO:0000256" key="4">
    <source>
        <dbReference type="ARBA" id="ARBA00012895"/>
    </source>
</evidence>
<dbReference type="PRINTS" id="PR01550">
    <property type="entry name" value="TOP6AFAMILY"/>
</dbReference>
<evidence type="ECO:0000256" key="3">
    <source>
        <dbReference type="ARBA" id="ARBA00006559"/>
    </source>
</evidence>
<dbReference type="Pfam" id="PF04406">
    <property type="entry name" value="TP6A_N"/>
    <property type="match status" value="1"/>
</dbReference>
<dbReference type="InterPro" id="IPR034136">
    <property type="entry name" value="TOPRIM_Topo6A/Spo11"/>
</dbReference>
<dbReference type="AlphaFoldDB" id="A0A9Q5HVN5"/>
<evidence type="ECO:0000256" key="1">
    <source>
        <dbReference type="ARBA" id="ARBA00000185"/>
    </source>
</evidence>
<keyword evidence="7" id="KW-0799">Topoisomerase</keyword>
<keyword evidence="8" id="KW-0238">DNA-binding</keyword>
<evidence type="ECO:0000256" key="10">
    <source>
        <dbReference type="SAM" id="MobiDB-lite"/>
    </source>
</evidence>
<comment type="similarity">
    <text evidence="3">Belongs to the TOP6A family.</text>
</comment>
<dbReference type="GO" id="GO:0007131">
    <property type="term" value="P:reciprocal meiotic recombination"/>
    <property type="evidence" value="ECO:0007669"/>
    <property type="project" value="TreeGrafter"/>
</dbReference>
<dbReference type="GO" id="GO:0042138">
    <property type="term" value="P:meiotic DNA double-strand break formation"/>
    <property type="evidence" value="ECO:0007669"/>
    <property type="project" value="TreeGrafter"/>
</dbReference>
<organism evidence="13 14">
    <name type="scientific">Sanghuangporus baumii</name>
    <name type="common">Phellinus baumii</name>
    <dbReference type="NCBI Taxonomy" id="108892"/>
    <lineage>
        <taxon>Eukaryota</taxon>
        <taxon>Fungi</taxon>
        <taxon>Dikarya</taxon>
        <taxon>Basidiomycota</taxon>
        <taxon>Agaricomycotina</taxon>
        <taxon>Agaricomycetes</taxon>
        <taxon>Hymenochaetales</taxon>
        <taxon>Hymenochaetaceae</taxon>
        <taxon>Sanghuangporus</taxon>
    </lineage>
</organism>
<evidence type="ECO:0000256" key="7">
    <source>
        <dbReference type="ARBA" id="ARBA00023029"/>
    </source>
</evidence>
<dbReference type="InterPro" id="IPR002815">
    <property type="entry name" value="Spo11/TopoVI_A"/>
</dbReference>
<dbReference type="CDD" id="cd00223">
    <property type="entry name" value="TOPRIM_TopoIIB_SPO"/>
    <property type="match status" value="1"/>
</dbReference>
<dbReference type="Proteomes" id="UP000757232">
    <property type="component" value="Unassembled WGS sequence"/>
</dbReference>
<dbReference type="OrthoDB" id="5377392at2759"/>
<keyword evidence="14" id="KW-1185">Reference proteome</keyword>
<dbReference type="InterPro" id="IPR013049">
    <property type="entry name" value="Spo11/TopoVI_A_N"/>
</dbReference>
<dbReference type="Pfam" id="PF21180">
    <property type="entry name" value="TOP6A-Spo11_Toprim"/>
    <property type="match status" value="1"/>
</dbReference>
<evidence type="ECO:0000259" key="11">
    <source>
        <dbReference type="Pfam" id="PF04406"/>
    </source>
</evidence>
<dbReference type="EC" id="5.6.2.2" evidence="4"/>
<evidence type="ECO:0000313" key="14">
    <source>
        <dbReference type="Proteomes" id="UP000757232"/>
    </source>
</evidence>
<evidence type="ECO:0000256" key="9">
    <source>
        <dbReference type="ARBA" id="ARBA00023235"/>
    </source>
</evidence>
<comment type="catalytic activity">
    <reaction evidence="1">
        <text>ATP-dependent breakage, passage and rejoining of double-stranded DNA.</text>
        <dbReference type="EC" id="5.6.2.2"/>
    </reaction>
</comment>
<name>A0A9Q5HVN5_SANBA</name>
<feature type="domain" description="Topoisomerase 6 subunit A/Spo11 TOPRIM" evidence="12">
    <location>
        <begin position="224"/>
        <end position="386"/>
    </location>
</feature>
<comment type="caution">
    <text evidence="13">The sequence shown here is derived from an EMBL/GenBank/DDBJ whole genome shotgun (WGS) entry which is preliminary data.</text>
</comment>
<keyword evidence="9" id="KW-0413">Isomerase</keyword>
<gene>
    <name evidence="13" type="ORF">A7U60_g6031</name>
</gene>
<dbReference type="Gene3D" id="3.40.1360.10">
    <property type="match status" value="1"/>
</dbReference>
<evidence type="ECO:0000259" key="12">
    <source>
        <dbReference type="Pfam" id="PF21180"/>
    </source>
</evidence>
<reference evidence="13" key="1">
    <citation type="submission" date="2016-06" db="EMBL/GenBank/DDBJ databases">
        <title>Draft Genome sequence of the fungus Inonotus baumii.</title>
        <authorList>
            <person name="Zhu H."/>
            <person name="Lin W."/>
        </authorList>
    </citation>
    <scope>NUCLEOTIDE SEQUENCE</scope>
    <source>
        <strain evidence="13">821</strain>
    </source>
</reference>
<evidence type="ECO:0000256" key="6">
    <source>
        <dbReference type="ARBA" id="ARBA00022842"/>
    </source>
</evidence>
<dbReference type="GO" id="GO:0003677">
    <property type="term" value="F:DNA binding"/>
    <property type="evidence" value="ECO:0007669"/>
    <property type="project" value="UniProtKB-KW"/>
</dbReference>
<feature type="compositionally biased region" description="Acidic residues" evidence="10">
    <location>
        <begin position="33"/>
        <end position="43"/>
    </location>
</feature>
<evidence type="ECO:0000313" key="13">
    <source>
        <dbReference type="EMBL" id="OCB86858.1"/>
    </source>
</evidence>
<dbReference type="GO" id="GO:0046872">
    <property type="term" value="F:metal ion binding"/>
    <property type="evidence" value="ECO:0007669"/>
    <property type="project" value="UniProtKB-KW"/>
</dbReference>
<evidence type="ECO:0000256" key="8">
    <source>
        <dbReference type="ARBA" id="ARBA00023125"/>
    </source>
</evidence>
<dbReference type="GO" id="GO:0005524">
    <property type="term" value="F:ATP binding"/>
    <property type="evidence" value="ECO:0007669"/>
    <property type="project" value="InterPro"/>
</dbReference>